<dbReference type="InterPro" id="IPR050180">
    <property type="entry name" value="RNR_Ribonuclease"/>
</dbReference>
<keyword evidence="1" id="KW-0378">Hydrolase</keyword>
<organism evidence="3 4">
    <name type="scientific">Pollutimonas bauzanensis</name>
    <dbReference type="NCBI Taxonomy" id="658167"/>
    <lineage>
        <taxon>Bacteria</taxon>
        <taxon>Pseudomonadati</taxon>
        <taxon>Pseudomonadota</taxon>
        <taxon>Betaproteobacteria</taxon>
        <taxon>Burkholderiales</taxon>
        <taxon>Alcaligenaceae</taxon>
        <taxon>Pollutimonas</taxon>
    </lineage>
</organism>
<evidence type="ECO:0000256" key="1">
    <source>
        <dbReference type="ARBA" id="ARBA00022839"/>
    </source>
</evidence>
<keyword evidence="1" id="KW-0269">Exonuclease</keyword>
<dbReference type="InterPro" id="IPR001900">
    <property type="entry name" value="RNase_II/R"/>
</dbReference>
<dbReference type="GO" id="GO:0006402">
    <property type="term" value="P:mRNA catabolic process"/>
    <property type="evidence" value="ECO:0007669"/>
    <property type="project" value="TreeGrafter"/>
</dbReference>
<keyword evidence="4" id="KW-1185">Reference proteome</keyword>
<protein>
    <submittedName>
        <fullName evidence="3">Exoribonuclease-2</fullName>
    </submittedName>
</protein>
<dbReference type="RefSeq" id="WP_073102616.1">
    <property type="nucleotide sequence ID" value="NZ_FQXE01000003.1"/>
</dbReference>
<dbReference type="InterPro" id="IPR012340">
    <property type="entry name" value="NA-bd_OB-fold"/>
</dbReference>
<dbReference type="PROSITE" id="PS01175">
    <property type="entry name" value="RIBONUCLEASE_II"/>
    <property type="match status" value="1"/>
</dbReference>
<dbReference type="GO" id="GO:0004540">
    <property type="term" value="F:RNA nuclease activity"/>
    <property type="evidence" value="ECO:0007669"/>
    <property type="project" value="InterPro"/>
</dbReference>
<reference evidence="3 4" key="1">
    <citation type="submission" date="2016-11" db="EMBL/GenBank/DDBJ databases">
        <authorList>
            <person name="Jaros S."/>
            <person name="Januszkiewicz K."/>
            <person name="Wedrychowicz H."/>
        </authorList>
    </citation>
    <scope>NUCLEOTIDE SEQUENCE [LARGE SCALE GENOMIC DNA]</scope>
    <source>
        <strain evidence="3 4">CGMCC 1.10190</strain>
    </source>
</reference>
<evidence type="ECO:0000313" key="4">
    <source>
        <dbReference type="Proteomes" id="UP000184226"/>
    </source>
</evidence>
<dbReference type="GO" id="GO:0003723">
    <property type="term" value="F:RNA binding"/>
    <property type="evidence" value="ECO:0007669"/>
    <property type="project" value="InterPro"/>
</dbReference>
<dbReference type="OrthoDB" id="5288992at2"/>
<dbReference type="AlphaFoldDB" id="A0A1M5TSV0"/>
<dbReference type="GO" id="GO:0004527">
    <property type="term" value="F:exonuclease activity"/>
    <property type="evidence" value="ECO:0007669"/>
    <property type="project" value="UniProtKB-KW"/>
</dbReference>
<evidence type="ECO:0000259" key="2">
    <source>
        <dbReference type="SMART" id="SM00955"/>
    </source>
</evidence>
<dbReference type="SUPFAM" id="SSF50249">
    <property type="entry name" value="Nucleic acid-binding proteins"/>
    <property type="match status" value="1"/>
</dbReference>
<keyword evidence="1" id="KW-0540">Nuclease</keyword>
<name>A0A1M5TSV0_9BURK</name>
<dbReference type="Proteomes" id="UP000184226">
    <property type="component" value="Unassembled WGS sequence"/>
</dbReference>
<dbReference type="PANTHER" id="PTHR23355:SF9">
    <property type="entry name" value="DIS3-LIKE EXONUCLEASE 2"/>
    <property type="match status" value="1"/>
</dbReference>
<evidence type="ECO:0000313" key="3">
    <source>
        <dbReference type="EMBL" id="SHH53857.1"/>
    </source>
</evidence>
<gene>
    <name evidence="3" type="ORF">SAMN04488135_103472</name>
</gene>
<sequence>MYVLYEDSGNFKAEKIFSQSDSTMQVESESGKRSKIKNASVLFSFEQPAPAAMLEQAHALAGTLEIDFLWECAPQEEFDAAAFAQDYFGHAPSAVEKAGLIFALNSAPAYFHRRGKGRYRPAPPDILAAALAAIEKKRKQADQQQEWTGKMVAGELPEEIAQVASTFLTRPDKNTLQWKAFEAAVEQLRTTPEKLLLQLGAWPHALALHQHRFMATNFPRGTQFAPVQLGGFGADLPLADVIAYSVDDSSTIEVDDALSVTQLGGGIVRIGIHIAAPGLAVTRGSEFDKLARARMSTVYIPGLKIPMLPGELITAFSLDAGIPKPALSLYVTANLASGELISSETRIERVQVRENLRHNLLDELITEEALADPQSDLPYAEWLRPLWSFAQHLSAQRDQVRGKSENNNRVEYSFVLDGPYDDPDTPVQLVPRRRNAPLDRLVAEYMILTNNIWGGLLAQHGVPGIYRSQQTGRVRMSTHALPHEAIGVPQYAWCTSPLRRYVDLVNQWQLLATVEHGVSARLVAPFKPKDADLFAIIGAFESQYMVWSDYQSAMERYWCLRWLQQQGLRTVKASVLREDLVRLDCAPLVTRIQGLPELERGRIVTLDILGFDELALELDCRLRETAIA</sequence>
<dbReference type="STRING" id="658167.SAMN04488135_103472"/>
<dbReference type="SMART" id="SM00955">
    <property type="entry name" value="RNB"/>
    <property type="match status" value="1"/>
</dbReference>
<dbReference type="Pfam" id="PF00773">
    <property type="entry name" value="RNB"/>
    <property type="match status" value="2"/>
</dbReference>
<dbReference type="InterPro" id="IPR022966">
    <property type="entry name" value="RNase_II/R_CS"/>
</dbReference>
<feature type="domain" description="RNB" evidence="2">
    <location>
        <begin position="235"/>
        <end position="516"/>
    </location>
</feature>
<accession>A0A1M5TSV0</accession>
<dbReference type="GO" id="GO:0005829">
    <property type="term" value="C:cytosol"/>
    <property type="evidence" value="ECO:0007669"/>
    <property type="project" value="TreeGrafter"/>
</dbReference>
<proteinExistence type="predicted"/>
<dbReference type="PANTHER" id="PTHR23355">
    <property type="entry name" value="RIBONUCLEASE"/>
    <property type="match status" value="1"/>
</dbReference>
<dbReference type="EMBL" id="FQXE01000003">
    <property type="protein sequence ID" value="SHH53857.1"/>
    <property type="molecule type" value="Genomic_DNA"/>
</dbReference>